<sequence>MTQEYLEPQILLKLYSSPLSGETTPAGATCSEIFLDQTQDDCRLNLKGNDGCIIS</sequence>
<comment type="caution">
    <text evidence="1">The sequence shown here is derived from an EMBL/GenBank/DDBJ whole genome shotgun (WGS) entry which is preliminary data.</text>
</comment>
<organism evidence="1 2">
    <name type="scientific">Dreissena polymorpha</name>
    <name type="common">Zebra mussel</name>
    <name type="synonym">Mytilus polymorpha</name>
    <dbReference type="NCBI Taxonomy" id="45954"/>
    <lineage>
        <taxon>Eukaryota</taxon>
        <taxon>Metazoa</taxon>
        <taxon>Spiralia</taxon>
        <taxon>Lophotrochozoa</taxon>
        <taxon>Mollusca</taxon>
        <taxon>Bivalvia</taxon>
        <taxon>Autobranchia</taxon>
        <taxon>Heteroconchia</taxon>
        <taxon>Euheterodonta</taxon>
        <taxon>Imparidentia</taxon>
        <taxon>Neoheterodontei</taxon>
        <taxon>Myida</taxon>
        <taxon>Dreissenoidea</taxon>
        <taxon>Dreissenidae</taxon>
        <taxon>Dreissena</taxon>
    </lineage>
</organism>
<dbReference type="Proteomes" id="UP000828390">
    <property type="component" value="Unassembled WGS sequence"/>
</dbReference>
<protein>
    <submittedName>
        <fullName evidence="1">Uncharacterized protein</fullName>
    </submittedName>
</protein>
<gene>
    <name evidence="1" type="ORF">DPMN_089120</name>
</gene>
<accession>A0A9D4KW81</accession>
<proteinExistence type="predicted"/>
<name>A0A9D4KW81_DREPO</name>
<keyword evidence="2" id="KW-1185">Reference proteome</keyword>
<dbReference type="AlphaFoldDB" id="A0A9D4KW81"/>
<dbReference type="EMBL" id="JAIWYP010000003">
    <property type="protein sequence ID" value="KAH3846813.1"/>
    <property type="molecule type" value="Genomic_DNA"/>
</dbReference>
<reference evidence="1" key="2">
    <citation type="submission" date="2020-11" db="EMBL/GenBank/DDBJ databases">
        <authorList>
            <person name="McCartney M.A."/>
            <person name="Auch B."/>
            <person name="Kono T."/>
            <person name="Mallez S."/>
            <person name="Becker A."/>
            <person name="Gohl D.M."/>
            <person name="Silverstein K.A.T."/>
            <person name="Koren S."/>
            <person name="Bechman K.B."/>
            <person name="Herman A."/>
            <person name="Abrahante J.E."/>
            <person name="Garbe J."/>
        </authorList>
    </citation>
    <scope>NUCLEOTIDE SEQUENCE</scope>
    <source>
        <strain evidence="1">Duluth1</strain>
        <tissue evidence="1">Whole animal</tissue>
    </source>
</reference>
<reference evidence="1" key="1">
    <citation type="journal article" date="2019" name="bioRxiv">
        <title>The Genome of the Zebra Mussel, Dreissena polymorpha: A Resource for Invasive Species Research.</title>
        <authorList>
            <person name="McCartney M.A."/>
            <person name="Auch B."/>
            <person name="Kono T."/>
            <person name="Mallez S."/>
            <person name="Zhang Y."/>
            <person name="Obille A."/>
            <person name="Becker A."/>
            <person name="Abrahante J.E."/>
            <person name="Garbe J."/>
            <person name="Badalamenti J.P."/>
            <person name="Herman A."/>
            <person name="Mangelson H."/>
            <person name="Liachko I."/>
            <person name="Sullivan S."/>
            <person name="Sone E.D."/>
            <person name="Koren S."/>
            <person name="Silverstein K.A.T."/>
            <person name="Beckman K.B."/>
            <person name="Gohl D.M."/>
        </authorList>
    </citation>
    <scope>NUCLEOTIDE SEQUENCE</scope>
    <source>
        <strain evidence="1">Duluth1</strain>
        <tissue evidence="1">Whole animal</tissue>
    </source>
</reference>
<evidence type="ECO:0000313" key="1">
    <source>
        <dbReference type="EMBL" id="KAH3846813.1"/>
    </source>
</evidence>
<evidence type="ECO:0000313" key="2">
    <source>
        <dbReference type="Proteomes" id="UP000828390"/>
    </source>
</evidence>